<evidence type="ECO:0000313" key="18">
    <source>
        <dbReference type="EMBL" id="ORZ19820.1"/>
    </source>
</evidence>
<evidence type="ECO:0000256" key="9">
    <source>
        <dbReference type="ARBA" id="ARBA00022723"/>
    </source>
</evidence>
<dbReference type="PIRSF" id="PIRSF007828">
    <property type="entry name" value="Dipeptidyl-peptidase_III"/>
    <property type="match status" value="1"/>
</dbReference>
<evidence type="ECO:0000313" key="19">
    <source>
        <dbReference type="Proteomes" id="UP000193560"/>
    </source>
</evidence>
<name>A0A1X2IP91_9FUNG</name>
<dbReference type="FunFam" id="3.30.540.30:FF:000001">
    <property type="entry name" value="Dipeptidyl peptidase 3"/>
    <property type="match status" value="1"/>
</dbReference>
<dbReference type="GO" id="GO:0006508">
    <property type="term" value="P:proteolysis"/>
    <property type="evidence" value="ECO:0007669"/>
    <property type="project" value="UniProtKB-KW"/>
</dbReference>
<evidence type="ECO:0000256" key="14">
    <source>
        <dbReference type="ARBA" id="ARBA00032119"/>
    </source>
</evidence>
<dbReference type="PANTHER" id="PTHR23422">
    <property type="entry name" value="DIPEPTIDYL PEPTIDASE III-RELATED"/>
    <property type="match status" value="1"/>
</dbReference>
<sequence>MSTATTTTASRYLADQKAPFSRLEAKPFFDSLDNKEKLYAHYMSRAAFEGTRIILNQTNPHAESIYDLIVKVFSNKQGQLVDVKELEKRSNVSPESFENLLQYSGQFLGNLSNYKSFGDEKFIPRVSSEDFEKVVSASEFKDEALKLFKQSKNEIYNVEPVARNLLGYPDDGHLSGYYSDNVTKADIQQVQSYLEKINVDPLNTRLFKTDRGFELTIASSDRKTESHTLEDGTSLTFIYGDFHEQMAKVAENIKASIPVAANNNQENMLKSYHDSFASGSIEEHMESQRHWLRDINPLVETNIGFIESYRDPQGVRAEWEGFVAMVNKKQTEKFNNLVNQAPVFVSRLPWPDTFERDSINKPDFTSLEVLSFATCGVPAGINIPNYSQVTQKLGSKNVSLGNVISASSPGEQFPFIVPSDLDLYRTLRNAAFEVQVGTHELGHGTGKVFNEDADGKYDFDLQRVIHPFTNQPLTSWYKSGQTFNSVFGGIASSYEECRAECIALVLSPDNDILKIFGYEGQKAEDILYVMYLNMARAGLAALEFYDPVAKKWGQAHMQARYAITNIMLEAGQGFLSINNVKDDQGDATLEIRLDREKIRSVGRPAVAKFLEKLQVYKATADVEKGNALYVKATSVPDDWISMRDTVIRNKQPRKVFVQGNTSVDANGQVLLKEYDASPVGMIQSYIERLV</sequence>
<dbReference type="STRING" id="90262.A0A1X2IP91"/>
<dbReference type="Proteomes" id="UP000193560">
    <property type="component" value="Unassembled WGS sequence"/>
</dbReference>
<keyword evidence="9 15" id="KW-0479">Metal-binding</keyword>
<dbReference type="GO" id="GO:0046872">
    <property type="term" value="F:metal ion binding"/>
    <property type="evidence" value="ECO:0007669"/>
    <property type="project" value="UniProtKB-KW"/>
</dbReference>
<dbReference type="EMBL" id="MCGE01000007">
    <property type="protein sequence ID" value="ORZ19820.1"/>
    <property type="molecule type" value="Genomic_DNA"/>
</dbReference>
<evidence type="ECO:0000256" key="8">
    <source>
        <dbReference type="ARBA" id="ARBA00022670"/>
    </source>
</evidence>
<feature type="binding site" evidence="17">
    <location>
        <position position="439"/>
    </location>
    <ligand>
        <name>Zn(2+)</name>
        <dbReference type="ChEBI" id="CHEBI:29105"/>
        <note>catalytic</note>
    </ligand>
</feature>
<feature type="binding site" evidence="17">
    <location>
        <position position="496"/>
    </location>
    <ligand>
        <name>Zn(2+)</name>
        <dbReference type="ChEBI" id="CHEBI:29105"/>
        <note>catalytic</note>
    </ligand>
</feature>
<evidence type="ECO:0000256" key="16">
    <source>
        <dbReference type="PIRSR" id="PIRSR007828-1"/>
    </source>
</evidence>
<proteinExistence type="inferred from homology"/>
<evidence type="ECO:0000256" key="5">
    <source>
        <dbReference type="ARBA" id="ARBA00014713"/>
    </source>
</evidence>
<comment type="subcellular location">
    <subcellularLocation>
        <location evidence="2">Cytoplasm</location>
    </subcellularLocation>
</comment>
<dbReference type="GO" id="GO:0008239">
    <property type="term" value="F:dipeptidyl-peptidase activity"/>
    <property type="evidence" value="ECO:0007669"/>
    <property type="project" value="UniProtKB-UniRule"/>
</dbReference>
<keyword evidence="12 15" id="KW-0482">Metalloprotease</keyword>
<dbReference type="EC" id="3.4.14.4" evidence="4 15"/>
<organism evidence="18 19">
    <name type="scientific">Absidia repens</name>
    <dbReference type="NCBI Taxonomy" id="90262"/>
    <lineage>
        <taxon>Eukaryota</taxon>
        <taxon>Fungi</taxon>
        <taxon>Fungi incertae sedis</taxon>
        <taxon>Mucoromycota</taxon>
        <taxon>Mucoromycotina</taxon>
        <taxon>Mucoromycetes</taxon>
        <taxon>Mucorales</taxon>
        <taxon>Cunninghamellaceae</taxon>
        <taxon>Absidia</taxon>
    </lineage>
</organism>
<dbReference type="GO" id="GO:0008235">
    <property type="term" value="F:metalloexopeptidase activity"/>
    <property type="evidence" value="ECO:0007669"/>
    <property type="project" value="InterPro"/>
</dbReference>
<dbReference type="Gene3D" id="3.30.540.30">
    <property type="match status" value="3"/>
</dbReference>
<accession>A0A1X2IP91</accession>
<evidence type="ECO:0000256" key="15">
    <source>
        <dbReference type="PIRNR" id="PIRNR007828"/>
    </source>
</evidence>
<comment type="catalytic activity">
    <reaction evidence="1 15">
        <text>Release of an N-terminal dipeptide from a peptide comprising four or more residues, with broad specificity. Also acts on dipeptidyl 2-naphthylamides.</text>
        <dbReference type="EC" id="3.4.14.4"/>
    </reaction>
</comment>
<evidence type="ECO:0000256" key="12">
    <source>
        <dbReference type="ARBA" id="ARBA00023049"/>
    </source>
</evidence>
<dbReference type="Pfam" id="PF03571">
    <property type="entry name" value="Peptidase_M49"/>
    <property type="match status" value="1"/>
</dbReference>
<protein>
    <recommendedName>
        <fullName evidence="5 15">Dipeptidyl peptidase 3</fullName>
        <ecNumber evidence="4 15">3.4.14.4</ecNumber>
    </recommendedName>
    <alternativeName>
        <fullName evidence="13 15">Dipeptidyl aminopeptidase III</fullName>
    </alternativeName>
    <alternativeName>
        <fullName evidence="14 15">Dipeptidyl peptidase III</fullName>
    </alternativeName>
</protein>
<dbReference type="InterPro" id="IPR005317">
    <property type="entry name" value="Dipeptidyl-peptase3"/>
</dbReference>
<dbReference type="GO" id="GO:0005737">
    <property type="term" value="C:cytoplasm"/>
    <property type="evidence" value="ECO:0007669"/>
    <property type="project" value="UniProtKB-SubCell"/>
</dbReference>
<dbReference type="AlphaFoldDB" id="A0A1X2IP91"/>
<evidence type="ECO:0000256" key="4">
    <source>
        <dbReference type="ARBA" id="ARBA00012063"/>
    </source>
</evidence>
<dbReference type="FunFam" id="3.30.540.30:FF:000002">
    <property type="entry name" value="Dipeptidyl peptidase 3"/>
    <property type="match status" value="1"/>
</dbReference>
<keyword evidence="6 15" id="KW-0031">Aminopeptidase</keyword>
<keyword evidence="19" id="KW-1185">Reference proteome</keyword>
<dbReference type="GO" id="GO:0004177">
    <property type="term" value="F:aminopeptidase activity"/>
    <property type="evidence" value="ECO:0007669"/>
    <property type="project" value="UniProtKB-KW"/>
</dbReference>
<keyword evidence="10 15" id="KW-0378">Hydrolase</keyword>
<reference evidence="18 19" key="1">
    <citation type="submission" date="2016-07" db="EMBL/GenBank/DDBJ databases">
        <title>Pervasive Adenine N6-methylation of Active Genes in Fungi.</title>
        <authorList>
            <consortium name="DOE Joint Genome Institute"/>
            <person name="Mondo S.J."/>
            <person name="Dannebaum R.O."/>
            <person name="Kuo R.C."/>
            <person name="Labutti K."/>
            <person name="Haridas S."/>
            <person name="Kuo A."/>
            <person name="Salamov A."/>
            <person name="Ahrendt S.R."/>
            <person name="Lipzen A."/>
            <person name="Sullivan W."/>
            <person name="Andreopoulos W.B."/>
            <person name="Clum A."/>
            <person name="Lindquist E."/>
            <person name="Daum C."/>
            <person name="Ramamoorthy G.K."/>
            <person name="Gryganskyi A."/>
            <person name="Culley D."/>
            <person name="Magnuson J.K."/>
            <person name="James T.Y."/>
            <person name="O'Malley M.A."/>
            <person name="Stajich J.E."/>
            <person name="Spatafora J.W."/>
            <person name="Visel A."/>
            <person name="Grigoriev I.V."/>
        </authorList>
    </citation>
    <scope>NUCLEOTIDE SEQUENCE [LARGE SCALE GENOMIC DNA]</scope>
    <source>
        <strain evidence="18 19">NRRL 1336</strain>
    </source>
</reference>
<keyword evidence="8 15" id="KW-0645">Protease</keyword>
<keyword evidence="7 15" id="KW-0963">Cytoplasm</keyword>
<gene>
    <name evidence="18" type="ORF">BCR42DRAFT_348603</name>
</gene>
<evidence type="ECO:0000256" key="6">
    <source>
        <dbReference type="ARBA" id="ARBA00022438"/>
    </source>
</evidence>
<evidence type="ECO:0000256" key="13">
    <source>
        <dbReference type="ARBA" id="ARBA00031288"/>
    </source>
</evidence>
<comment type="similarity">
    <text evidence="3 15">Belongs to the peptidase M49 family.</text>
</comment>
<evidence type="ECO:0000256" key="11">
    <source>
        <dbReference type="ARBA" id="ARBA00022833"/>
    </source>
</evidence>
<comment type="cofactor">
    <cofactor evidence="15 17">
        <name>Zn(2+)</name>
        <dbReference type="ChEBI" id="CHEBI:29105"/>
    </cofactor>
    <text evidence="15 17">Binds 1 zinc ion per subunit.</text>
</comment>
<evidence type="ECO:0000256" key="7">
    <source>
        <dbReference type="ARBA" id="ARBA00022490"/>
    </source>
</evidence>
<evidence type="ECO:0000256" key="10">
    <source>
        <dbReference type="ARBA" id="ARBA00022801"/>
    </source>
</evidence>
<comment type="caution">
    <text evidence="18">The sequence shown here is derived from an EMBL/GenBank/DDBJ whole genome shotgun (WGS) entry which is preliminary data.</text>
</comment>
<feature type="active site" evidence="16">
    <location>
        <position position="440"/>
    </location>
</feature>
<dbReference type="InterPro" id="IPR039461">
    <property type="entry name" value="Peptidase_M49"/>
</dbReference>
<evidence type="ECO:0000256" key="3">
    <source>
        <dbReference type="ARBA" id="ARBA00010200"/>
    </source>
</evidence>
<keyword evidence="11 15" id="KW-0862">Zinc</keyword>
<dbReference type="OrthoDB" id="4694525at2759"/>
<evidence type="ECO:0000256" key="1">
    <source>
        <dbReference type="ARBA" id="ARBA00001336"/>
    </source>
</evidence>
<dbReference type="PANTHER" id="PTHR23422:SF11">
    <property type="entry name" value="DIPEPTIDYL PEPTIDASE 3"/>
    <property type="match status" value="1"/>
</dbReference>
<feature type="binding site" evidence="17">
    <location>
        <position position="443"/>
    </location>
    <ligand>
        <name>Zn(2+)</name>
        <dbReference type="ChEBI" id="CHEBI:29105"/>
        <note>catalytic</note>
    </ligand>
</feature>
<evidence type="ECO:0000256" key="2">
    <source>
        <dbReference type="ARBA" id="ARBA00004496"/>
    </source>
</evidence>
<evidence type="ECO:0000256" key="17">
    <source>
        <dbReference type="PIRSR" id="PIRSR007828-2"/>
    </source>
</evidence>